<proteinExistence type="inferred from homology"/>
<keyword evidence="4 5" id="KW-0684">Rhamnose metabolism</keyword>
<keyword evidence="3 5" id="KW-0119">Carbohydrate metabolism</keyword>
<dbReference type="HAMAP" id="MF_01663">
    <property type="entry name" value="L_rham_rotase"/>
    <property type="match status" value="1"/>
</dbReference>
<dbReference type="STRING" id="1367852.SAMN05216516_103140"/>
<dbReference type="SUPFAM" id="SSF54909">
    <property type="entry name" value="Dimeric alpha+beta barrel"/>
    <property type="match status" value="1"/>
</dbReference>
<comment type="subunit">
    <text evidence="5">Homodimer.</text>
</comment>
<evidence type="ECO:0000256" key="5">
    <source>
        <dbReference type="HAMAP-Rule" id="MF_01663"/>
    </source>
</evidence>
<evidence type="ECO:0000256" key="1">
    <source>
        <dbReference type="ARBA" id="ARBA00022490"/>
    </source>
</evidence>
<feature type="binding site" evidence="5">
    <location>
        <begin position="76"/>
        <end position="77"/>
    </location>
    <ligand>
        <name>substrate</name>
    </ligand>
</feature>
<evidence type="ECO:0000256" key="4">
    <source>
        <dbReference type="ARBA" id="ARBA00023308"/>
    </source>
</evidence>
<evidence type="ECO:0000313" key="7">
    <source>
        <dbReference type="EMBL" id="SFN18329.1"/>
    </source>
</evidence>
<feature type="active site" description="Proton donor" evidence="5">
    <location>
        <position position="22"/>
    </location>
</feature>
<evidence type="ECO:0000256" key="3">
    <source>
        <dbReference type="ARBA" id="ARBA00023277"/>
    </source>
</evidence>
<dbReference type="OrthoDB" id="9799608at2"/>
<dbReference type="InterPro" id="IPR011008">
    <property type="entry name" value="Dimeric_a/b-barrel"/>
</dbReference>
<organism evidence="7 8">
    <name type="scientific">Izhakiella capsodis</name>
    <dbReference type="NCBI Taxonomy" id="1367852"/>
    <lineage>
        <taxon>Bacteria</taxon>
        <taxon>Pseudomonadati</taxon>
        <taxon>Pseudomonadota</taxon>
        <taxon>Gammaproteobacteria</taxon>
        <taxon>Enterobacterales</taxon>
        <taxon>Erwiniaceae</taxon>
        <taxon>Izhakiella</taxon>
    </lineage>
</organism>
<comment type="function">
    <text evidence="5">Involved in the anomeric conversion of L-rhamnose.</text>
</comment>
<dbReference type="GO" id="GO:0005737">
    <property type="term" value="C:cytoplasm"/>
    <property type="evidence" value="ECO:0007669"/>
    <property type="project" value="UniProtKB-SubCell"/>
</dbReference>
<evidence type="ECO:0000256" key="6">
    <source>
        <dbReference type="NCBIfam" id="TIGR02625"/>
    </source>
</evidence>
<comment type="pathway">
    <text evidence="5">Carbohydrate metabolism; L-rhamnose metabolism.</text>
</comment>
<dbReference type="InterPro" id="IPR008000">
    <property type="entry name" value="Rham/fucose_mutarotase"/>
</dbReference>
<sequence length="104" mass="12224">MFRKAFTMSVYPQCIAAYQQRHNPIWPELAAILKAHGAHNYSLFLDEQRCLLFGYVEIESESRWQAIAQTEICQQWWASMCELMPTHADNRPVSADLREVFFLK</sequence>
<dbReference type="Gene3D" id="3.30.70.100">
    <property type="match status" value="1"/>
</dbReference>
<protein>
    <recommendedName>
        <fullName evidence="5 6">L-rhamnose mutarotase</fullName>
        <ecNumber evidence="5 6">5.1.3.32</ecNumber>
    </recommendedName>
    <alternativeName>
        <fullName evidence="5">Rhamnose 1-epimerase</fullName>
    </alternativeName>
    <alternativeName>
        <fullName evidence="5">Type-3 mutarotase</fullName>
    </alternativeName>
</protein>
<dbReference type="InterPro" id="IPR013448">
    <property type="entry name" value="L-rhamnose_mutarotase"/>
</dbReference>
<dbReference type="EC" id="5.1.3.32" evidence="5 6"/>
<dbReference type="NCBIfam" id="TIGR02625">
    <property type="entry name" value="YiiL_rotase"/>
    <property type="match status" value="1"/>
</dbReference>
<keyword evidence="8" id="KW-1185">Reference proteome</keyword>
<feature type="binding site" evidence="5">
    <location>
        <position position="41"/>
    </location>
    <ligand>
        <name>substrate</name>
    </ligand>
</feature>
<name>A0A1I4WZB2_9GAMM</name>
<dbReference type="GO" id="GO:0019301">
    <property type="term" value="P:rhamnose catabolic process"/>
    <property type="evidence" value="ECO:0007669"/>
    <property type="project" value="UniProtKB-UniRule"/>
</dbReference>
<dbReference type="PANTHER" id="PTHR34389:SF2">
    <property type="entry name" value="L-RHAMNOSE MUTAROTASE"/>
    <property type="match status" value="1"/>
</dbReference>
<keyword evidence="2 5" id="KW-0413">Isomerase</keyword>
<dbReference type="PANTHER" id="PTHR34389">
    <property type="entry name" value="L-RHAMNOSE MUTAROTASE"/>
    <property type="match status" value="1"/>
</dbReference>
<dbReference type="RefSeq" id="WP_092876761.1">
    <property type="nucleotide sequence ID" value="NZ_FOVC01000003.1"/>
</dbReference>
<accession>A0A1I4WZB2</accession>
<dbReference type="Pfam" id="PF05336">
    <property type="entry name" value="rhaM"/>
    <property type="match status" value="1"/>
</dbReference>
<dbReference type="UniPathway" id="UPA00125"/>
<dbReference type="AlphaFoldDB" id="A0A1I4WZB2"/>
<comment type="similarity">
    <text evidence="5">Belongs to the rhamnose mutarotase family.</text>
</comment>
<feature type="binding site" evidence="5">
    <location>
        <position position="18"/>
    </location>
    <ligand>
        <name>substrate</name>
    </ligand>
</feature>
<dbReference type="GO" id="GO:0062192">
    <property type="term" value="F:L-rhamnose mutarotase activity"/>
    <property type="evidence" value="ECO:0007669"/>
    <property type="project" value="UniProtKB-UniRule"/>
</dbReference>
<dbReference type="EMBL" id="FOVC01000003">
    <property type="protein sequence ID" value="SFN18329.1"/>
    <property type="molecule type" value="Genomic_DNA"/>
</dbReference>
<comment type="catalytic activity">
    <reaction evidence="5">
        <text>alpha-L-rhamnose = beta-L-rhamnose</text>
        <dbReference type="Rhea" id="RHEA:25584"/>
        <dbReference type="ChEBI" id="CHEBI:27586"/>
        <dbReference type="ChEBI" id="CHEBI:27907"/>
        <dbReference type="EC" id="5.1.3.32"/>
    </reaction>
</comment>
<reference evidence="8" key="1">
    <citation type="submission" date="2016-10" db="EMBL/GenBank/DDBJ databases">
        <authorList>
            <person name="Varghese N."/>
            <person name="Submissions S."/>
        </authorList>
    </citation>
    <scope>NUCLEOTIDE SEQUENCE [LARGE SCALE GENOMIC DNA]</scope>
    <source>
        <strain evidence="8">N6PO6</strain>
    </source>
</reference>
<comment type="subcellular location">
    <subcellularLocation>
        <location evidence="5">Cytoplasm</location>
    </subcellularLocation>
</comment>
<evidence type="ECO:0000256" key="2">
    <source>
        <dbReference type="ARBA" id="ARBA00023235"/>
    </source>
</evidence>
<dbReference type="Proteomes" id="UP000242222">
    <property type="component" value="Unassembled WGS sequence"/>
</dbReference>
<keyword evidence="1 5" id="KW-0963">Cytoplasm</keyword>
<evidence type="ECO:0000313" key="8">
    <source>
        <dbReference type="Proteomes" id="UP000242222"/>
    </source>
</evidence>
<gene>
    <name evidence="5" type="primary">rhaM</name>
    <name evidence="7" type="ORF">SAMN05216516_103140</name>
</gene>